<dbReference type="EMBL" id="JACHMK010000001">
    <property type="protein sequence ID" value="MBB6333657.1"/>
    <property type="molecule type" value="Genomic_DNA"/>
</dbReference>
<gene>
    <name evidence="1" type="ORF">HD592_000222</name>
</gene>
<dbReference type="Gene3D" id="3.30.920.30">
    <property type="entry name" value="Hypothetical protein"/>
    <property type="match status" value="1"/>
</dbReference>
<accession>A0A923E3E0</accession>
<sequence length="62" mass="7013">MKRVDLMKRLATIAKQRGEELIVVEGGSHTKVRIGQAITMVPRHREISEGTARGIIKKMEEE</sequence>
<dbReference type="RefSeq" id="WP_184451345.1">
    <property type="nucleotide sequence ID" value="NZ_JACHMK010000001.1"/>
</dbReference>
<dbReference type="Proteomes" id="UP000617426">
    <property type="component" value="Unassembled WGS sequence"/>
</dbReference>
<evidence type="ECO:0008006" key="3">
    <source>
        <dbReference type="Google" id="ProtNLM"/>
    </source>
</evidence>
<evidence type="ECO:0000313" key="2">
    <source>
        <dbReference type="Proteomes" id="UP000617426"/>
    </source>
</evidence>
<reference evidence="1" key="1">
    <citation type="submission" date="2020-08" db="EMBL/GenBank/DDBJ databases">
        <title>Sequencing the genomes of 1000 actinobacteria strains.</title>
        <authorList>
            <person name="Klenk H.-P."/>
        </authorList>
    </citation>
    <scope>NUCLEOTIDE SEQUENCE</scope>
    <source>
        <strain evidence="1">DSM 10695</strain>
    </source>
</reference>
<evidence type="ECO:0000313" key="1">
    <source>
        <dbReference type="EMBL" id="MBB6333657.1"/>
    </source>
</evidence>
<organism evidence="1 2">
    <name type="scientific">Schaalia hyovaginalis</name>
    <dbReference type="NCBI Taxonomy" id="29316"/>
    <lineage>
        <taxon>Bacteria</taxon>
        <taxon>Bacillati</taxon>
        <taxon>Actinomycetota</taxon>
        <taxon>Actinomycetes</taxon>
        <taxon>Actinomycetales</taxon>
        <taxon>Actinomycetaceae</taxon>
        <taxon>Schaalia</taxon>
    </lineage>
</organism>
<keyword evidence="2" id="KW-1185">Reference proteome</keyword>
<proteinExistence type="predicted"/>
<dbReference type="AlphaFoldDB" id="A0A923E3E0"/>
<protein>
    <recommendedName>
        <fullName evidence="3">Type II toxin-antitoxin system HicA family toxin</fullName>
    </recommendedName>
</protein>
<comment type="caution">
    <text evidence="1">The sequence shown here is derived from an EMBL/GenBank/DDBJ whole genome shotgun (WGS) entry which is preliminary data.</text>
</comment>
<name>A0A923E3E0_9ACTO</name>
<dbReference type="InterPro" id="IPR038570">
    <property type="entry name" value="HicA_sf"/>
</dbReference>